<keyword evidence="3" id="KW-1185">Reference proteome</keyword>
<gene>
    <name evidence="2" type="ORF">JMJ77_011355</name>
</gene>
<keyword evidence="1" id="KW-0472">Membrane</keyword>
<keyword evidence="1" id="KW-1133">Transmembrane helix</keyword>
<sequence length="100" mass="11133">MNVLCGLVGWFVSHFQVDPEQPVPLRLSSPSHWQLHNAELAHPVPVPLLVAGAVAISWFTLHSLALRVHTSTAYGYSCFQSLALDRPSLGLCWCWLFSHL</sequence>
<comment type="caution">
    <text evidence="2">The sequence shown here is derived from an EMBL/GenBank/DDBJ whole genome shotgun (WGS) entry which is preliminary data.</text>
</comment>
<protein>
    <submittedName>
        <fullName evidence="2">Uncharacterized protein</fullName>
    </submittedName>
</protein>
<feature type="transmembrane region" description="Helical" evidence="1">
    <location>
        <begin position="43"/>
        <end position="61"/>
    </location>
</feature>
<dbReference type="AlphaFoldDB" id="A0A9P7R1U3"/>
<dbReference type="Proteomes" id="UP000699042">
    <property type="component" value="Unassembled WGS sequence"/>
</dbReference>
<proteinExistence type="predicted"/>
<dbReference type="EMBL" id="JAESDN010000007">
    <property type="protein sequence ID" value="KAG7048017.1"/>
    <property type="molecule type" value="Genomic_DNA"/>
</dbReference>
<evidence type="ECO:0000313" key="3">
    <source>
        <dbReference type="Proteomes" id="UP000699042"/>
    </source>
</evidence>
<name>A0A9P7R1U3_9PEZI</name>
<accession>A0A9P7R1U3</accession>
<organism evidence="2 3">
    <name type="scientific">Colletotrichum scovillei</name>
    <dbReference type="NCBI Taxonomy" id="1209932"/>
    <lineage>
        <taxon>Eukaryota</taxon>
        <taxon>Fungi</taxon>
        <taxon>Dikarya</taxon>
        <taxon>Ascomycota</taxon>
        <taxon>Pezizomycotina</taxon>
        <taxon>Sordariomycetes</taxon>
        <taxon>Hypocreomycetidae</taxon>
        <taxon>Glomerellales</taxon>
        <taxon>Glomerellaceae</taxon>
        <taxon>Colletotrichum</taxon>
        <taxon>Colletotrichum acutatum species complex</taxon>
    </lineage>
</organism>
<evidence type="ECO:0000313" key="2">
    <source>
        <dbReference type="EMBL" id="KAG7048017.1"/>
    </source>
</evidence>
<evidence type="ECO:0000256" key="1">
    <source>
        <dbReference type="SAM" id="Phobius"/>
    </source>
</evidence>
<keyword evidence="1" id="KW-0812">Transmembrane</keyword>
<reference evidence="2" key="1">
    <citation type="submission" date="2021-05" db="EMBL/GenBank/DDBJ databases">
        <title>Comparative genomics of three Colletotrichum scovillei strains and genetic complementation revealed genes involved fungal growth and virulence on chili pepper.</title>
        <authorList>
            <person name="Hsieh D.-K."/>
            <person name="Chuang S.-C."/>
            <person name="Chen C.-Y."/>
            <person name="Chao Y.-T."/>
            <person name="Lu M.-Y.J."/>
            <person name="Lee M.-H."/>
            <person name="Shih M.-C."/>
        </authorList>
    </citation>
    <scope>NUCLEOTIDE SEQUENCE</scope>
    <source>
        <strain evidence="2">Coll-153</strain>
    </source>
</reference>